<sequence length="164" mass="17948">MEFHPFFGRIVVPFGFLPHGNGGGFQYHVPVIPVDGELAPDNEALPHLHAVHDGLSVVAGHELRDADGTGVIGDLKADDPCLPLFELPVLHKEDVALHRYLAHIQIQRLHGYDIAGVHLPAEEVRPLPSWFFPRRGRIPFQLLERLTPDGLGAGEGVVRVHPGG</sequence>
<accession>A0A644X591</accession>
<name>A0A644X591_9ZZZZ</name>
<proteinExistence type="predicted"/>
<evidence type="ECO:0000313" key="1">
    <source>
        <dbReference type="EMBL" id="MPM09304.1"/>
    </source>
</evidence>
<gene>
    <name evidence="1" type="ORF">SDC9_55620</name>
</gene>
<organism evidence="1">
    <name type="scientific">bioreactor metagenome</name>
    <dbReference type="NCBI Taxonomy" id="1076179"/>
    <lineage>
        <taxon>unclassified sequences</taxon>
        <taxon>metagenomes</taxon>
        <taxon>ecological metagenomes</taxon>
    </lineage>
</organism>
<reference evidence="1" key="1">
    <citation type="submission" date="2019-08" db="EMBL/GenBank/DDBJ databases">
        <authorList>
            <person name="Kucharzyk K."/>
            <person name="Murdoch R.W."/>
            <person name="Higgins S."/>
            <person name="Loffler F."/>
        </authorList>
    </citation>
    <scope>NUCLEOTIDE SEQUENCE</scope>
</reference>
<comment type="caution">
    <text evidence="1">The sequence shown here is derived from an EMBL/GenBank/DDBJ whole genome shotgun (WGS) entry which is preliminary data.</text>
</comment>
<dbReference type="AlphaFoldDB" id="A0A644X591"/>
<protein>
    <submittedName>
        <fullName evidence="1">Uncharacterized protein</fullName>
    </submittedName>
</protein>
<dbReference type="EMBL" id="VSSQ01001553">
    <property type="protein sequence ID" value="MPM09304.1"/>
    <property type="molecule type" value="Genomic_DNA"/>
</dbReference>